<evidence type="ECO:0008006" key="4">
    <source>
        <dbReference type="Google" id="ProtNLM"/>
    </source>
</evidence>
<gene>
    <name evidence="2" type="ORF">NCCP691_33130</name>
</gene>
<keyword evidence="1" id="KW-1133">Transmembrane helix</keyword>
<name>A0ABQ4Q9C8_9BURK</name>
<protein>
    <recommendedName>
        <fullName evidence="4">MMPL family protein</fullName>
    </recommendedName>
</protein>
<keyword evidence="1" id="KW-0472">Membrane</keyword>
<keyword evidence="1" id="KW-0812">Transmembrane</keyword>
<evidence type="ECO:0000313" key="2">
    <source>
        <dbReference type="EMBL" id="GIZ53299.1"/>
    </source>
</evidence>
<dbReference type="EMBL" id="BPMK01000016">
    <property type="protein sequence ID" value="GIZ53299.1"/>
    <property type="molecule type" value="Genomic_DNA"/>
</dbReference>
<comment type="caution">
    <text evidence="2">The sequence shown here is derived from an EMBL/GenBank/DDBJ whole genome shotgun (WGS) entry which is preliminary data.</text>
</comment>
<feature type="transmembrane region" description="Helical" evidence="1">
    <location>
        <begin position="61"/>
        <end position="80"/>
    </location>
</feature>
<proteinExistence type="predicted"/>
<organism evidence="2 3">
    <name type="scientific">Noviherbaspirillum aridicola</name>
    <dbReference type="NCBI Taxonomy" id="2849687"/>
    <lineage>
        <taxon>Bacteria</taxon>
        <taxon>Pseudomonadati</taxon>
        <taxon>Pseudomonadota</taxon>
        <taxon>Betaproteobacteria</taxon>
        <taxon>Burkholderiales</taxon>
        <taxon>Oxalobacteraceae</taxon>
        <taxon>Noviherbaspirillum</taxon>
    </lineage>
</organism>
<accession>A0ABQ4Q9C8</accession>
<evidence type="ECO:0000313" key="3">
    <source>
        <dbReference type="Proteomes" id="UP000887222"/>
    </source>
</evidence>
<evidence type="ECO:0000256" key="1">
    <source>
        <dbReference type="SAM" id="Phobius"/>
    </source>
</evidence>
<reference evidence="2 3" key="1">
    <citation type="journal article" date="2022" name="Int. J. Syst. Evol. Microbiol.">
        <title>Noviherbaspirillum aridicola sp. nov., isolated from an arid soil in Pakistan.</title>
        <authorList>
            <person name="Khan I.U."/>
            <person name="Saqib M."/>
            <person name="Amin A."/>
            <person name="Hussain F."/>
            <person name="Li L."/>
            <person name="Liu Y.H."/>
            <person name="Fang B.Z."/>
            <person name="Ahmed I."/>
            <person name="Li W.J."/>
        </authorList>
    </citation>
    <scope>NUCLEOTIDE SEQUENCE [LARGE SCALE GENOMIC DNA]</scope>
    <source>
        <strain evidence="2 3">NCCP-691</strain>
    </source>
</reference>
<dbReference type="Proteomes" id="UP000887222">
    <property type="component" value="Unassembled WGS sequence"/>
</dbReference>
<keyword evidence="3" id="KW-1185">Reference proteome</keyword>
<sequence length="108" mass="11829">MGLALIHDRPVPIGRHLHAADRVGEGLVDDVRAVMVTMSMTMMMSRLAVRVRGMLMPMVAMVAIVAMVAMVAMVVCSVFHDPLLGEKLPLDTRAVSERAHRRDRVTGP</sequence>